<organism evidence="2 3">
    <name type="scientific">Arthrobacter cheniae</name>
    <dbReference type="NCBI Taxonomy" id="1258888"/>
    <lineage>
        <taxon>Bacteria</taxon>
        <taxon>Bacillati</taxon>
        <taxon>Actinomycetota</taxon>
        <taxon>Actinomycetes</taxon>
        <taxon>Micrococcales</taxon>
        <taxon>Micrococcaceae</taxon>
        <taxon>Arthrobacter</taxon>
    </lineage>
</organism>
<name>A0A3A5M878_9MICC</name>
<dbReference type="Proteomes" id="UP000272560">
    <property type="component" value="Unassembled WGS sequence"/>
</dbReference>
<keyword evidence="3" id="KW-1185">Reference proteome</keyword>
<dbReference type="PANTHER" id="PTHR37809:SF1">
    <property type="entry name" value="RIBOSOMAL PROTEIN S12 METHYLTHIOTRANSFERASE ACCESSORY FACTOR YCAO"/>
    <property type="match status" value="1"/>
</dbReference>
<gene>
    <name evidence="2" type="ORF">D6T63_02565</name>
</gene>
<dbReference type="PANTHER" id="PTHR37809">
    <property type="entry name" value="RIBOSOMAL PROTEIN S12 METHYLTHIOTRANSFERASE ACCESSORY FACTOR YCAO"/>
    <property type="match status" value="1"/>
</dbReference>
<comment type="caution">
    <text evidence="2">The sequence shown here is derived from an EMBL/GenBank/DDBJ whole genome shotgun (WGS) entry which is preliminary data.</text>
</comment>
<dbReference type="Pfam" id="PF02624">
    <property type="entry name" value="YcaO"/>
    <property type="match status" value="1"/>
</dbReference>
<feature type="domain" description="YcaO" evidence="1">
    <location>
        <begin position="61"/>
        <end position="463"/>
    </location>
</feature>
<protein>
    <recommendedName>
        <fullName evidence="1">YcaO domain-containing protein</fullName>
    </recommendedName>
</protein>
<evidence type="ECO:0000313" key="2">
    <source>
        <dbReference type="EMBL" id="RJT83342.1"/>
    </source>
</evidence>
<reference evidence="2 3" key="1">
    <citation type="submission" date="2018-09" db="EMBL/GenBank/DDBJ databases">
        <title>Novel species of Arthrobacter.</title>
        <authorList>
            <person name="Liu Q."/>
            <person name="Xin Y.-H."/>
        </authorList>
    </citation>
    <scope>NUCLEOTIDE SEQUENCE [LARGE SCALE GENOMIC DNA]</scope>
    <source>
        <strain evidence="2 3">Hz2</strain>
    </source>
</reference>
<dbReference type="OrthoDB" id="2379922at2"/>
<evidence type="ECO:0000313" key="3">
    <source>
        <dbReference type="Proteomes" id="UP000272560"/>
    </source>
</evidence>
<dbReference type="RefSeq" id="WP_120147429.1">
    <property type="nucleotide sequence ID" value="NZ_QZVT01000001.1"/>
</dbReference>
<dbReference type="AlphaFoldDB" id="A0A3A5M878"/>
<dbReference type="InterPro" id="IPR003776">
    <property type="entry name" value="YcaO-like_dom"/>
</dbReference>
<dbReference type="PROSITE" id="PS51664">
    <property type="entry name" value="YCAO"/>
    <property type="match status" value="1"/>
</dbReference>
<dbReference type="EMBL" id="QZVT01000001">
    <property type="protein sequence ID" value="RJT83342.1"/>
    <property type="molecule type" value="Genomic_DNA"/>
</dbReference>
<proteinExistence type="predicted"/>
<evidence type="ECO:0000259" key="1">
    <source>
        <dbReference type="PROSITE" id="PS51664"/>
    </source>
</evidence>
<dbReference type="Gene3D" id="3.30.1330.230">
    <property type="match status" value="1"/>
</dbReference>
<accession>A0A3A5M878</accession>
<sequence length="519" mass="54852">MVDRSRTSQPEGGALTAAAEAYEVALPGLRAQFAIDGLDRTGVPTWATWWRGSGAALGGVGYGPSAAQARVGALGETVENAFSLMALARFERTTASYRELRRRCGAAGVADPRTLGLPAGSSYHDDMVLTWLPMRRARAMQDAGSSDPRGVPNLELDGEAVLVPVDLVASSPSELNGQDTGERLLMPVANGMGAGTSLRQAVVHGVLEILQRDGNGLTFRALDRGAVVELGPDDGDAETRQALEALRAAGVDVMVKIASTDRGVPNLYVVGHAPGDDLVIATACGEAAHPDRDVALRKAVLEFASARARKAFMHGPLAAVRRVAPRDYLDDALAVVDPAAEEPRVLEATVGWLTSGPEQEAAVRARLDATVFSRRSTVRFGDLPTSPTADPAVIMAEHGLEVLVADLTPPESTGDGAARAVKVVVPGTEVETVAYARIGEAGVRRLLDDGRDDLSRVGRRPEGDGWREVILTPEAVERLGGPAWLDRDAVDALATGLLPLYREPGRHAARLVLGERQRL</sequence>